<dbReference type="InterPro" id="IPR013538">
    <property type="entry name" value="ASHA1/2-like_C"/>
</dbReference>
<dbReference type="RefSeq" id="WP_286661125.1">
    <property type="nucleotide sequence ID" value="NZ_JASZYV010000003.1"/>
</dbReference>
<keyword evidence="4" id="KW-1185">Reference proteome</keyword>
<dbReference type="Proteomes" id="UP001174908">
    <property type="component" value="Unassembled WGS sequence"/>
</dbReference>
<dbReference type="EMBL" id="JASZYV010000003">
    <property type="protein sequence ID" value="MDM0046028.1"/>
    <property type="molecule type" value="Genomic_DNA"/>
</dbReference>
<accession>A0ABT7NDM1</accession>
<sequence length="168" mass="18994">MPDTATDERPVLRLQREFEGVDPAQVWRAWTDTQALSAWFCPAHPKDIYRVECDVHVGGRFCIGFRMPDGQAHEASGKYLEVAPPHLLMFTWAWRDAPERESLVTIRLSDSASGTRMDFEHAQFLDEAERDSHEGGWRPAFDNLANFLVELRTVAAPLSNKGRKGAPS</sequence>
<proteinExistence type="inferred from homology"/>
<evidence type="ECO:0000313" key="4">
    <source>
        <dbReference type="Proteomes" id="UP001174908"/>
    </source>
</evidence>
<organism evidence="3 4">
    <name type="scientific">Variovorax dokdonensis</name>
    <dbReference type="NCBI Taxonomy" id="344883"/>
    <lineage>
        <taxon>Bacteria</taxon>
        <taxon>Pseudomonadati</taxon>
        <taxon>Pseudomonadota</taxon>
        <taxon>Betaproteobacteria</taxon>
        <taxon>Burkholderiales</taxon>
        <taxon>Comamonadaceae</taxon>
        <taxon>Variovorax</taxon>
    </lineage>
</organism>
<evidence type="ECO:0000259" key="2">
    <source>
        <dbReference type="Pfam" id="PF08327"/>
    </source>
</evidence>
<dbReference type="CDD" id="cd07814">
    <property type="entry name" value="SRPBCC_CalC_Aha1-like"/>
    <property type="match status" value="1"/>
</dbReference>
<dbReference type="InterPro" id="IPR023393">
    <property type="entry name" value="START-like_dom_sf"/>
</dbReference>
<comment type="caution">
    <text evidence="3">The sequence shown here is derived from an EMBL/GenBank/DDBJ whole genome shotgun (WGS) entry which is preliminary data.</text>
</comment>
<feature type="domain" description="Activator of Hsp90 ATPase homologue 1/2-like C-terminal" evidence="2">
    <location>
        <begin position="22"/>
        <end position="148"/>
    </location>
</feature>
<dbReference type="Gene3D" id="3.30.530.20">
    <property type="match status" value="1"/>
</dbReference>
<dbReference type="SUPFAM" id="SSF55961">
    <property type="entry name" value="Bet v1-like"/>
    <property type="match status" value="1"/>
</dbReference>
<gene>
    <name evidence="3" type="ORF">QTH91_16180</name>
</gene>
<evidence type="ECO:0000313" key="3">
    <source>
        <dbReference type="EMBL" id="MDM0046028.1"/>
    </source>
</evidence>
<reference evidence="3" key="1">
    <citation type="submission" date="2023-06" db="EMBL/GenBank/DDBJ databases">
        <authorList>
            <person name="Jiang Y."/>
            <person name="Liu Q."/>
        </authorList>
    </citation>
    <scope>NUCLEOTIDE SEQUENCE</scope>
    <source>
        <strain evidence="3">CGMCC 1.12089</strain>
    </source>
</reference>
<comment type="similarity">
    <text evidence="1">Belongs to the AHA1 family.</text>
</comment>
<evidence type="ECO:0000256" key="1">
    <source>
        <dbReference type="ARBA" id="ARBA00006817"/>
    </source>
</evidence>
<dbReference type="Pfam" id="PF08327">
    <property type="entry name" value="AHSA1"/>
    <property type="match status" value="1"/>
</dbReference>
<protein>
    <submittedName>
        <fullName evidence="3">SRPBCC domain-containing protein</fullName>
    </submittedName>
</protein>
<name>A0ABT7NDM1_9BURK</name>